<gene>
    <name evidence="1" type="ORF">MENTE1834_LOCUS16407</name>
</gene>
<dbReference type="Proteomes" id="UP001497535">
    <property type="component" value="Unassembled WGS sequence"/>
</dbReference>
<evidence type="ECO:0000313" key="1">
    <source>
        <dbReference type="EMBL" id="CAK5062088.1"/>
    </source>
</evidence>
<name>A0ACB0YTC4_MELEN</name>
<reference evidence="1" key="1">
    <citation type="submission" date="2023-11" db="EMBL/GenBank/DDBJ databases">
        <authorList>
            <person name="Poullet M."/>
        </authorList>
    </citation>
    <scope>NUCLEOTIDE SEQUENCE</scope>
    <source>
        <strain evidence="1">E1834</strain>
    </source>
</reference>
<sequence length="46" mass="5615">MNIRKQLVDEVYNEPLAEKTLSYDKKRSLIKQRIRQRLNLLKNDEN</sequence>
<organism evidence="1 2">
    <name type="scientific">Meloidogyne enterolobii</name>
    <name type="common">Root-knot nematode worm</name>
    <name type="synonym">Meloidogyne mayaguensis</name>
    <dbReference type="NCBI Taxonomy" id="390850"/>
    <lineage>
        <taxon>Eukaryota</taxon>
        <taxon>Metazoa</taxon>
        <taxon>Ecdysozoa</taxon>
        <taxon>Nematoda</taxon>
        <taxon>Chromadorea</taxon>
        <taxon>Rhabditida</taxon>
        <taxon>Tylenchina</taxon>
        <taxon>Tylenchomorpha</taxon>
        <taxon>Tylenchoidea</taxon>
        <taxon>Meloidogynidae</taxon>
        <taxon>Meloidogyninae</taxon>
        <taxon>Meloidogyne</taxon>
    </lineage>
</organism>
<proteinExistence type="predicted"/>
<protein>
    <submittedName>
        <fullName evidence="1">Uncharacterized protein</fullName>
    </submittedName>
</protein>
<evidence type="ECO:0000313" key="2">
    <source>
        <dbReference type="Proteomes" id="UP001497535"/>
    </source>
</evidence>
<comment type="caution">
    <text evidence="1">The sequence shown here is derived from an EMBL/GenBank/DDBJ whole genome shotgun (WGS) entry which is preliminary data.</text>
</comment>
<accession>A0ACB0YTC4</accession>
<dbReference type="EMBL" id="CAVMJV010000018">
    <property type="protein sequence ID" value="CAK5062088.1"/>
    <property type="molecule type" value="Genomic_DNA"/>
</dbReference>
<keyword evidence="2" id="KW-1185">Reference proteome</keyword>